<gene>
    <name evidence="1" type="ORF">ETH_00036400</name>
</gene>
<evidence type="ECO:0000313" key="1">
    <source>
        <dbReference type="EMBL" id="CDJ39729.1"/>
    </source>
</evidence>
<dbReference type="OrthoDB" id="348499at2759"/>
<dbReference type="AlphaFoldDB" id="U6KTM3"/>
<keyword evidence="2" id="KW-1185">Reference proteome</keyword>
<protein>
    <recommendedName>
        <fullName evidence="3">Derlin</fullName>
    </recommendedName>
</protein>
<evidence type="ECO:0000313" key="2">
    <source>
        <dbReference type="Proteomes" id="UP000030747"/>
    </source>
</evidence>
<reference evidence="1" key="1">
    <citation type="submission" date="2013-10" db="EMBL/GenBank/DDBJ databases">
        <title>Genomic analysis of the causative agents of coccidiosis in chickens.</title>
        <authorList>
            <person name="Reid A.J."/>
            <person name="Blake D."/>
            <person name="Billington K."/>
            <person name="Browne H."/>
            <person name="Dunn M."/>
            <person name="Hung S."/>
            <person name="Kawahara F."/>
            <person name="Miranda-Saavedra D."/>
            <person name="Mourier T."/>
            <person name="Nagra H."/>
            <person name="Otto T.D."/>
            <person name="Rawlings N."/>
            <person name="Sanchez A."/>
            <person name="Sanders M."/>
            <person name="Subramaniam C."/>
            <person name="Tay Y."/>
            <person name="Dear P."/>
            <person name="Doerig C."/>
            <person name="Gruber A."/>
            <person name="Parkinson J."/>
            <person name="Shirley M."/>
            <person name="Wan K.L."/>
            <person name="Berriman M."/>
            <person name="Tomley F."/>
            <person name="Pain A."/>
        </authorList>
    </citation>
    <scope>NUCLEOTIDE SEQUENCE [LARGE SCALE GENOMIC DNA]</scope>
    <source>
        <strain evidence="1">Houghton</strain>
    </source>
</reference>
<dbReference type="VEuPathDB" id="ToxoDB:ETH2_1251800"/>
<dbReference type="GeneID" id="25256321"/>
<sequence>MPFYGGPLTAAASYLLSRSSPHTLVLLPLGLRAPHWLLPFAAAAADALQQQQLRGALPALLGIATGHVFYLLKKVIPAKTGIQVLPFPSLTYRLLLQHKARAAAAAAAAPPPPKISSKYLK</sequence>
<evidence type="ECO:0008006" key="3">
    <source>
        <dbReference type="Google" id="ProtNLM"/>
    </source>
</evidence>
<proteinExistence type="predicted"/>
<organism evidence="1 2">
    <name type="scientific">Eimeria tenella</name>
    <name type="common">Coccidian parasite</name>
    <dbReference type="NCBI Taxonomy" id="5802"/>
    <lineage>
        <taxon>Eukaryota</taxon>
        <taxon>Sar</taxon>
        <taxon>Alveolata</taxon>
        <taxon>Apicomplexa</taxon>
        <taxon>Conoidasida</taxon>
        <taxon>Coccidia</taxon>
        <taxon>Eucoccidiorida</taxon>
        <taxon>Eimeriorina</taxon>
        <taxon>Eimeriidae</taxon>
        <taxon>Eimeria</taxon>
    </lineage>
</organism>
<dbReference type="RefSeq" id="XP_013230482.1">
    <property type="nucleotide sequence ID" value="XM_013375028.1"/>
</dbReference>
<dbReference type="EMBL" id="HG674656">
    <property type="protein sequence ID" value="CDJ39729.1"/>
    <property type="molecule type" value="Genomic_DNA"/>
</dbReference>
<dbReference type="VEuPathDB" id="ToxoDB:ETH_00036400"/>
<dbReference type="Proteomes" id="UP000030747">
    <property type="component" value="Unassembled WGS sequence"/>
</dbReference>
<reference evidence="1" key="2">
    <citation type="submission" date="2013-10" db="EMBL/GenBank/DDBJ databases">
        <authorList>
            <person name="Aslett M."/>
        </authorList>
    </citation>
    <scope>NUCLEOTIDE SEQUENCE [LARGE SCALE GENOMIC DNA]</scope>
    <source>
        <strain evidence="1">Houghton</strain>
    </source>
</reference>
<name>U6KTM3_EIMTE</name>
<accession>U6KTM3</accession>